<dbReference type="AlphaFoldDB" id="A0A4D4J416"/>
<evidence type="ECO:0000256" key="1">
    <source>
        <dbReference type="SAM" id="Phobius"/>
    </source>
</evidence>
<sequence length="92" mass="9207">MGTGALVPARFLTGAAAAAGIAFINLIGNPAGFAGPYAIGWIAQAGSAVWGLLAIVAVTWAAALGVFAVRDQTAVTAPAAAPGRFRSRRTPW</sequence>
<evidence type="ECO:0000313" key="3">
    <source>
        <dbReference type="Proteomes" id="UP000298860"/>
    </source>
</evidence>
<dbReference type="Proteomes" id="UP000298860">
    <property type="component" value="Unassembled WGS sequence"/>
</dbReference>
<dbReference type="EMBL" id="BJFL01000004">
    <property type="protein sequence ID" value="GDY29812.1"/>
    <property type="molecule type" value="Genomic_DNA"/>
</dbReference>
<organism evidence="2 3">
    <name type="scientific">Gandjariella thermophila</name>
    <dbReference type="NCBI Taxonomy" id="1931992"/>
    <lineage>
        <taxon>Bacteria</taxon>
        <taxon>Bacillati</taxon>
        <taxon>Actinomycetota</taxon>
        <taxon>Actinomycetes</taxon>
        <taxon>Pseudonocardiales</taxon>
        <taxon>Pseudonocardiaceae</taxon>
        <taxon>Gandjariella</taxon>
    </lineage>
</organism>
<accession>A0A4D4J416</accession>
<feature type="transmembrane region" description="Helical" evidence="1">
    <location>
        <begin position="48"/>
        <end position="69"/>
    </location>
</feature>
<proteinExistence type="predicted"/>
<evidence type="ECO:0000313" key="2">
    <source>
        <dbReference type="EMBL" id="GDY29812.1"/>
    </source>
</evidence>
<reference evidence="3" key="1">
    <citation type="submission" date="2019-04" db="EMBL/GenBank/DDBJ databases">
        <title>Draft genome sequence of Pseudonocardiaceae bacterium SL3-2-4.</title>
        <authorList>
            <person name="Ningsih F."/>
            <person name="Yokota A."/>
            <person name="Sakai Y."/>
            <person name="Nanatani K."/>
            <person name="Yabe S."/>
            <person name="Oetari A."/>
            <person name="Sjamsuridzal W."/>
        </authorList>
    </citation>
    <scope>NUCLEOTIDE SEQUENCE [LARGE SCALE GENOMIC DNA]</scope>
    <source>
        <strain evidence="3">SL3-2-4</strain>
    </source>
</reference>
<keyword evidence="3" id="KW-1185">Reference proteome</keyword>
<keyword evidence="1" id="KW-0472">Membrane</keyword>
<keyword evidence="1" id="KW-0812">Transmembrane</keyword>
<protein>
    <recommendedName>
        <fullName evidence="4">Major facilitator superfamily (MFS) profile domain-containing protein</fullName>
    </recommendedName>
</protein>
<evidence type="ECO:0008006" key="4">
    <source>
        <dbReference type="Google" id="ProtNLM"/>
    </source>
</evidence>
<comment type="caution">
    <text evidence="2">The sequence shown here is derived from an EMBL/GenBank/DDBJ whole genome shotgun (WGS) entry which is preliminary data.</text>
</comment>
<name>A0A4D4J416_9PSEU</name>
<keyword evidence="1" id="KW-1133">Transmembrane helix</keyword>
<gene>
    <name evidence="2" type="ORF">GTS_14450</name>
</gene>
<dbReference type="RefSeq" id="WP_225978160.1">
    <property type="nucleotide sequence ID" value="NZ_BJFL01000004.1"/>
</dbReference>